<feature type="compositionally biased region" description="Low complexity" evidence="1">
    <location>
        <begin position="709"/>
        <end position="730"/>
    </location>
</feature>
<feature type="compositionally biased region" description="Low complexity" evidence="1">
    <location>
        <begin position="133"/>
        <end position="144"/>
    </location>
</feature>
<feature type="compositionally biased region" description="Polar residues" evidence="1">
    <location>
        <begin position="533"/>
        <end position="544"/>
    </location>
</feature>
<dbReference type="eggNOG" id="KOG3986">
    <property type="taxonomic scope" value="Eukaryota"/>
</dbReference>
<feature type="compositionally biased region" description="Low complexity" evidence="1">
    <location>
        <begin position="82"/>
        <end position="107"/>
    </location>
</feature>
<dbReference type="Proteomes" id="UP000001072">
    <property type="component" value="Unassembled WGS sequence"/>
</dbReference>
<dbReference type="STRING" id="747676.F4R3X4"/>
<dbReference type="KEGG" id="mlr:MELLADRAFT_86936"/>
<feature type="region of interest" description="Disordered" evidence="1">
    <location>
        <begin position="797"/>
        <end position="816"/>
    </location>
</feature>
<dbReference type="VEuPathDB" id="FungiDB:MELLADRAFT_86936"/>
<dbReference type="EMBL" id="GL883090">
    <property type="protein sequence ID" value="EGG13086.1"/>
    <property type="molecule type" value="Genomic_DNA"/>
</dbReference>
<dbReference type="InterPro" id="IPR005036">
    <property type="entry name" value="CBM21_dom"/>
</dbReference>
<evidence type="ECO:0000259" key="2">
    <source>
        <dbReference type="PROSITE" id="PS51159"/>
    </source>
</evidence>
<dbReference type="GO" id="GO:0005979">
    <property type="term" value="P:regulation of glycogen biosynthetic process"/>
    <property type="evidence" value="ECO:0007669"/>
    <property type="project" value="TreeGrafter"/>
</dbReference>
<feature type="compositionally biased region" description="Polar residues" evidence="1">
    <location>
        <begin position="229"/>
        <end position="239"/>
    </location>
</feature>
<feature type="compositionally biased region" description="Low complexity" evidence="1">
    <location>
        <begin position="218"/>
        <end position="228"/>
    </location>
</feature>
<feature type="compositionally biased region" description="Low complexity" evidence="1">
    <location>
        <begin position="175"/>
        <end position="189"/>
    </location>
</feature>
<dbReference type="Pfam" id="PF03370">
    <property type="entry name" value="CBM_21"/>
    <property type="match status" value="1"/>
</dbReference>
<evidence type="ECO:0000256" key="1">
    <source>
        <dbReference type="SAM" id="MobiDB-lite"/>
    </source>
</evidence>
<accession>F4R3X4</accession>
<feature type="region of interest" description="Disordered" evidence="1">
    <location>
        <begin position="296"/>
        <end position="316"/>
    </location>
</feature>
<name>F4R3X4_MELLP</name>
<feature type="region of interest" description="Disordered" evidence="1">
    <location>
        <begin position="583"/>
        <end position="602"/>
    </location>
</feature>
<dbReference type="AlphaFoldDB" id="F4R3X4"/>
<feature type="region of interest" description="Disordered" evidence="1">
    <location>
        <begin position="709"/>
        <end position="737"/>
    </location>
</feature>
<dbReference type="GO" id="GO:0000164">
    <property type="term" value="C:protein phosphatase type 1 complex"/>
    <property type="evidence" value="ECO:0007669"/>
    <property type="project" value="TreeGrafter"/>
</dbReference>
<feature type="compositionally biased region" description="Basic and acidic residues" evidence="1">
    <location>
        <begin position="296"/>
        <end position="307"/>
    </location>
</feature>
<dbReference type="Gene3D" id="2.60.40.2440">
    <property type="entry name" value="Carbohydrate binding type-21 domain"/>
    <property type="match status" value="1"/>
</dbReference>
<proteinExistence type="predicted"/>
<feature type="region of interest" description="Disordered" evidence="1">
    <location>
        <begin position="502"/>
        <end position="544"/>
    </location>
</feature>
<evidence type="ECO:0000313" key="4">
    <source>
        <dbReference type="Proteomes" id="UP000001072"/>
    </source>
</evidence>
<dbReference type="RefSeq" id="XP_007404024.1">
    <property type="nucleotide sequence ID" value="XM_007403962.1"/>
</dbReference>
<feature type="compositionally biased region" description="Low complexity" evidence="1">
    <location>
        <begin position="797"/>
        <end position="812"/>
    </location>
</feature>
<dbReference type="InParanoid" id="F4R3X4"/>
<feature type="compositionally biased region" description="Low complexity" evidence="1">
    <location>
        <begin position="53"/>
        <end position="62"/>
    </location>
</feature>
<reference evidence="4" key="1">
    <citation type="journal article" date="2011" name="Proc. Natl. Acad. Sci. U.S.A.">
        <title>Obligate biotrophy features unraveled by the genomic analysis of rust fungi.</title>
        <authorList>
            <person name="Duplessis S."/>
            <person name="Cuomo C.A."/>
            <person name="Lin Y.-C."/>
            <person name="Aerts A."/>
            <person name="Tisserant E."/>
            <person name="Veneault-Fourrey C."/>
            <person name="Joly D.L."/>
            <person name="Hacquard S."/>
            <person name="Amselem J."/>
            <person name="Cantarel B.L."/>
            <person name="Chiu R."/>
            <person name="Coutinho P.M."/>
            <person name="Feau N."/>
            <person name="Field M."/>
            <person name="Frey P."/>
            <person name="Gelhaye E."/>
            <person name="Goldberg J."/>
            <person name="Grabherr M.G."/>
            <person name="Kodira C.D."/>
            <person name="Kohler A."/>
            <person name="Kuees U."/>
            <person name="Lindquist E.A."/>
            <person name="Lucas S.M."/>
            <person name="Mago R."/>
            <person name="Mauceli E."/>
            <person name="Morin E."/>
            <person name="Murat C."/>
            <person name="Pangilinan J.L."/>
            <person name="Park R."/>
            <person name="Pearson M."/>
            <person name="Quesneville H."/>
            <person name="Rouhier N."/>
            <person name="Sakthikumar S."/>
            <person name="Salamov A.A."/>
            <person name="Schmutz J."/>
            <person name="Selles B."/>
            <person name="Shapiro H."/>
            <person name="Tanguay P."/>
            <person name="Tuskan G.A."/>
            <person name="Henrissat B."/>
            <person name="Van de Peer Y."/>
            <person name="Rouze P."/>
            <person name="Ellis J.G."/>
            <person name="Dodds P.N."/>
            <person name="Schein J.E."/>
            <person name="Zhong S."/>
            <person name="Hamelin R.C."/>
            <person name="Grigoriev I.V."/>
            <person name="Szabo L.J."/>
            <person name="Martin F."/>
        </authorList>
    </citation>
    <scope>NUCLEOTIDE SEQUENCE [LARGE SCALE GENOMIC DNA]</scope>
    <source>
        <strain evidence="4">98AG31 / pathotype 3-4-7</strain>
    </source>
</reference>
<keyword evidence="4" id="KW-1185">Reference proteome</keyword>
<dbReference type="PANTHER" id="PTHR12307:SF36">
    <property type="entry name" value="GLYCOGEN-BINDING SUBUNIT 76A"/>
    <property type="match status" value="1"/>
</dbReference>
<gene>
    <name evidence="3" type="ORF">MELLADRAFT_86936</name>
</gene>
<dbReference type="OrthoDB" id="1881at2759"/>
<feature type="compositionally biased region" description="Low complexity" evidence="1">
    <location>
        <begin position="502"/>
        <end position="532"/>
    </location>
</feature>
<feature type="region of interest" description="Disordered" evidence="1">
    <location>
        <begin position="1"/>
        <end position="152"/>
    </location>
</feature>
<feature type="compositionally biased region" description="Low complexity" evidence="1">
    <location>
        <begin position="1"/>
        <end position="35"/>
    </location>
</feature>
<dbReference type="PANTHER" id="PTHR12307">
    <property type="entry name" value="PROTEIN PHOSPHATASE 1 REGULATORY SUBUNIT"/>
    <property type="match status" value="1"/>
</dbReference>
<dbReference type="HOGENOM" id="CLU_333193_0_0_1"/>
<dbReference type="GO" id="GO:2001069">
    <property type="term" value="F:glycogen binding"/>
    <property type="evidence" value="ECO:0007669"/>
    <property type="project" value="TreeGrafter"/>
</dbReference>
<protein>
    <submittedName>
        <fullName evidence="3">Carbohydrate-binding module family 21</fullName>
    </submittedName>
</protein>
<organism evidence="4">
    <name type="scientific">Melampsora larici-populina (strain 98AG31 / pathotype 3-4-7)</name>
    <name type="common">Poplar leaf rust fungus</name>
    <dbReference type="NCBI Taxonomy" id="747676"/>
    <lineage>
        <taxon>Eukaryota</taxon>
        <taxon>Fungi</taxon>
        <taxon>Dikarya</taxon>
        <taxon>Basidiomycota</taxon>
        <taxon>Pucciniomycotina</taxon>
        <taxon>Pucciniomycetes</taxon>
        <taxon>Pucciniales</taxon>
        <taxon>Melampsoraceae</taxon>
        <taxon>Melampsora</taxon>
    </lineage>
</organism>
<feature type="compositionally biased region" description="Polar residues" evidence="1">
    <location>
        <begin position="69"/>
        <end position="81"/>
    </location>
</feature>
<feature type="compositionally biased region" description="Low complexity" evidence="1">
    <location>
        <begin position="583"/>
        <end position="597"/>
    </location>
</feature>
<dbReference type="PROSITE" id="PS51159">
    <property type="entry name" value="CBM21"/>
    <property type="match status" value="1"/>
</dbReference>
<dbReference type="InterPro" id="IPR050782">
    <property type="entry name" value="PP1_regulatory_subunit_3"/>
</dbReference>
<sequence>MTCSNPISPSLNSSSPNSSSSSPTLTQSSSSSNLHLNHHEKESNPSTFKTRTNLLRNNNSNRSLHHRSFSQGTVPLSPSNHSLTKSPTSSTSTTTTTTTTFNEPTSSYIYVQPASPLHEPNKSTSHHHHHHPNSNLENLSQNSNHPSLDPSIDHLTVRSRRARLPYFTPLIQPQPLSFPRRSPPKSLLPKPTPPVTHHLVRVHDYAHPPSNQPIHYISTTNPNTSPPTQDANQDPSSSPIKRPLHQKAKSETGSSSSNGMMRIEIGPHSNSSQNLLSIDESELELSTPMLRKKSGEVVRSSLKETRAKSAPATPTGPKYVHFDSHLEHVKHFLSQQRPAASRLVLEMKNFPLNPDLNAQLQGSEVWLRWIELFNEGKTLKGQVQVKNLSFQKLVAIRFTFDGWQTVSEVMAEHQESIKDGQFDRFSFSIRLVDQLARIEERKMFIAIRFTSDGREIWDNNSGLNYDLRFKKVRSTGGGVNTASAGINQYSFKPLSVVVPHHPSPDLSNLPTSSTTPPTTTISSKTSPITTEPNQSDPSPSTAPYQWSVTTEVQAQDRMAELRAELDRLVGDDLGLSMPSSLVFKSSSSSSPNLPSESPKLETHKKLDSISATNHLKLNSLTPFASRYDFTSSLKQAVISSPRFEERKWSFGNGSGVGIGSGSGVAGGFSQTSSPYFEDCMTSSSNSTLTDSVPRSELFSRTSPEVEIGLNGLSSSSSSSSGLIGSSTGNAGNAGNGNGQAVLESLRAFQEQKLKGGHNLEVSDYGDLVQNFCWGGGTENVEESNTTQLFYSPGIITGSRPSSSSTSGSHSGIGVEGQSREEIGSLLESVQVRFSSPSASATSHHQKAVGLGIVEGAGV</sequence>
<dbReference type="GO" id="GO:0008157">
    <property type="term" value="F:protein phosphatase 1 binding"/>
    <property type="evidence" value="ECO:0007669"/>
    <property type="project" value="TreeGrafter"/>
</dbReference>
<feature type="region of interest" description="Disordered" evidence="1">
    <location>
        <begin position="166"/>
        <end position="273"/>
    </location>
</feature>
<dbReference type="GeneID" id="18934341"/>
<dbReference type="InterPro" id="IPR038175">
    <property type="entry name" value="CBM21_dom_sf"/>
</dbReference>
<evidence type="ECO:0000313" key="3">
    <source>
        <dbReference type="EMBL" id="EGG13086.1"/>
    </source>
</evidence>
<feature type="domain" description="CBM21" evidence="2">
    <location>
        <begin position="357"/>
        <end position="468"/>
    </location>
</feature>